<feature type="compositionally biased region" description="Polar residues" evidence="4">
    <location>
        <begin position="15"/>
        <end position="25"/>
    </location>
</feature>
<sequence length="243" mass="26959">MSGRIRTGSARVTLANLTPARNSQHSQKRVGRGQGSGYGGTAGRGANGQNSRTGSKVGPGFTGGQTPLSKRFPKRGFTNQNDKTWAPVNLDRLQHWINQGRLNSSPSKPITARELLLSGCIHDVHDGIKLLGDGAEHLTTPVHITPARASQSAIKAIEGLGGTVYCKYYNNLSLRDCVKGRTDRRAAAPTRREDILWYTSWRNRGYLAKESILRMPVVEERWRQLSEELPKWKEQGFDVKKKK</sequence>
<dbReference type="SUPFAM" id="SSF52080">
    <property type="entry name" value="Ribosomal proteins L15p and L18e"/>
    <property type="match status" value="1"/>
</dbReference>
<dbReference type="Gene3D" id="3.100.10.10">
    <property type="match status" value="1"/>
</dbReference>
<feature type="compositionally biased region" description="Gly residues" evidence="4">
    <location>
        <begin position="32"/>
        <end position="46"/>
    </location>
</feature>
<evidence type="ECO:0000256" key="2">
    <source>
        <dbReference type="ARBA" id="ARBA00022980"/>
    </source>
</evidence>
<dbReference type="InterPro" id="IPR005749">
    <property type="entry name" value="Ribosomal_uL15_bac-type"/>
</dbReference>
<evidence type="ECO:0000256" key="4">
    <source>
        <dbReference type="SAM" id="MobiDB-lite"/>
    </source>
</evidence>
<keyword evidence="3" id="KW-0687">Ribonucleoprotein</keyword>
<reference evidence="6 7" key="1">
    <citation type="journal article" date="2016" name="Mol. Biol. Evol.">
        <title>Comparative Genomics of Early-Diverging Mushroom-Forming Fungi Provides Insights into the Origins of Lignocellulose Decay Capabilities.</title>
        <authorList>
            <person name="Nagy L.G."/>
            <person name="Riley R."/>
            <person name="Tritt A."/>
            <person name="Adam C."/>
            <person name="Daum C."/>
            <person name="Floudas D."/>
            <person name="Sun H."/>
            <person name="Yadav J.S."/>
            <person name="Pangilinan J."/>
            <person name="Larsson K.H."/>
            <person name="Matsuura K."/>
            <person name="Barry K."/>
            <person name="Labutti K."/>
            <person name="Kuo R."/>
            <person name="Ohm R.A."/>
            <person name="Bhattacharya S.S."/>
            <person name="Shirouzu T."/>
            <person name="Yoshinaga Y."/>
            <person name="Martin F.M."/>
            <person name="Grigoriev I.V."/>
            <person name="Hibbett D.S."/>
        </authorList>
    </citation>
    <scope>NUCLEOTIDE SEQUENCE [LARGE SCALE GENOMIC DNA]</scope>
    <source>
        <strain evidence="6 7">CBS 109695</strain>
    </source>
</reference>
<dbReference type="OrthoDB" id="361383at2759"/>
<feature type="region of interest" description="Disordered" evidence="4">
    <location>
        <begin position="1"/>
        <end position="83"/>
    </location>
</feature>
<dbReference type="InterPro" id="IPR030878">
    <property type="entry name" value="Ribosomal_uL15"/>
</dbReference>
<evidence type="ECO:0000313" key="6">
    <source>
        <dbReference type="EMBL" id="KZP29922.1"/>
    </source>
</evidence>
<evidence type="ECO:0000256" key="1">
    <source>
        <dbReference type="ARBA" id="ARBA00007320"/>
    </source>
</evidence>
<keyword evidence="2 6" id="KW-0689">Ribosomal protein</keyword>
<organism evidence="6 7">
    <name type="scientific">Athelia psychrophila</name>
    <dbReference type="NCBI Taxonomy" id="1759441"/>
    <lineage>
        <taxon>Eukaryota</taxon>
        <taxon>Fungi</taxon>
        <taxon>Dikarya</taxon>
        <taxon>Basidiomycota</taxon>
        <taxon>Agaricomycotina</taxon>
        <taxon>Agaricomycetes</taxon>
        <taxon>Agaricomycetidae</taxon>
        <taxon>Atheliales</taxon>
        <taxon>Atheliaceae</taxon>
        <taxon>Athelia</taxon>
    </lineage>
</organism>
<dbReference type="InterPro" id="IPR021131">
    <property type="entry name" value="Ribosomal_uL15/eL18"/>
</dbReference>
<gene>
    <name evidence="6" type="ORF">FIBSPDRAFT_726799</name>
</gene>
<dbReference type="NCBIfam" id="TIGR01071">
    <property type="entry name" value="rplO_bact"/>
    <property type="match status" value="1"/>
</dbReference>
<dbReference type="AlphaFoldDB" id="A0A166SWS1"/>
<evidence type="ECO:0000259" key="5">
    <source>
        <dbReference type="Pfam" id="PF00828"/>
    </source>
</evidence>
<evidence type="ECO:0000256" key="3">
    <source>
        <dbReference type="ARBA" id="ARBA00023274"/>
    </source>
</evidence>
<dbReference type="PANTHER" id="PTHR12934:SF11">
    <property type="entry name" value="LARGE RIBOSOMAL SUBUNIT PROTEIN UL15M"/>
    <property type="match status" value="1"/>
</dbReference>
<dbReference type="GO" id="GO:0003735">
    <property type="term" value="F:structural constituent of ribosome"/>
    <property type="evidence" value="ECO:0007669"/>
    <property type="project" value="InterPro"/>
</dbReference>
<dbReference type="HAMAP" id="MF_01341">
    <property type="entry name" value="Ribosomal_uL15"/>
    <property type="match status" value="1"/>
</dbReference>
<feature type="domain" description="Large ribosomal subunit protein uL15/eL18" evidence="5">
    <location>
        <begin position="87"/>
        <end position="164"/>
    </location>
</feature>
<evidence type="ECO:0000313" key="7">
    <source>
        <dbReference type="Proteomes" id="UP000076532"/>
    </source>
</evidence>
<dbReference type="InterPro" id="IPR036227">
    <property type="entry name" value="Ribosomal_uL15/eL18_sf"/>
</dbReference>
<accession>A0A166SWS1</accession>
<dbReference type="Pfam" id="PF00828">
    <property type="entry name" value="Ribosomal_L27A"/>
    <property type="match status" value="1"/>
</dbReference>
<protein>
    <submittedName>
        <fullName evidence="6">Ribosomal protein L15</fullName>
    </submittedName>
</protein>
<dbReference type="STRING" id="436010.A0A166SWS1"/>
<proteinExistence type="inferred from homology"/>
<keyword evidence="7" id="KW-1185">Reference proteome</keyword>
<dbReference type="GO" id="GO:0005762">
    <property type="term" value="C:mitochondrial large ribosomal subunit"/>
    <property type="evidence" value="ECO:0007669"/>
    <property type="project" value="TreeGrafter"/>
</dbReference>
<dbReference type="EMBL" id="KV417496">
    <property type="protein sequence ID" value="KZP29922.1"/>
    <property type="molecule type" value="Genomic_DNA"/>
</dbReference>
<name>A0A166SWS1_9AGAM</name>
<dbReference type="GO" id="GO:0006412">
    <property type="term" value="P:translation"/>
    <property type="evidence" value="ECO:0007669"/>
    <property type="project" value="InterPro"/>
</dbReference>
<comment type="similarity">
    <text evidence="1">Belongs to the universal ribosomal protein uL15 family.</text>
</comment>
<dbReference type="PANTHER" id="PTHR12934">
    <property type="entry name" value="50S RIBOSOMAL PROTEIN L15"/>
    <property type="match status" value="1"/>
</dbReference>
<dbReference type="Proteomes" id="UP000076532">
    <property type="component" value="Unassembled WGS sequence"/>
</dbReference>